<accession>A0A7Y0L7Y9</accession>
<reference evidence="1 2" key="1">
    <citation type="submission" date="2020-04" db="EMBL/GenBank/DDBJ databases">
        <authorList>
            <person name="Zhang R."/>
            <person name="Schippers A."/>
        </authorList>
    </citation>
    <scope>NUCLEOTIDE SEQUENCE [LARGE SCALE GENOMIC DNA]</scope>
    <source>
        <strain evidence="1 2">DSM 109850</strain>
    </source>
</reference>
<evidence type="ECO:0000313" key="2">
    <source>
        <dbReference type="Proteomes" id="UP000533476"/>
    </source>
</evidence>
<protein>
    <submittedName>
        <fullName evidence="1">Uncharacterized protein</fullName>
    </submittedName>
</protein>
<comment type="caution">
    <text evidence="1">The sequence shown here is derived from an EMBL/GenBank/DDBJ whole genome shotgun (WGS) entry which is preliminary data.</text>
</comment>
<sequence length="99" mass="11051">MFQFATQSNIFLEHPLVGVLQFPDPGFHGRSRFVIHGNALHFVGHGQSRETSALRVFDRRDSTLAVLVLYAPDYTKLGSSHHNVRIRGILLVNCPPGLT</sequence>
<dbReference type="EMBL" id="JABBVZ010000134">
    <property type="protein sequence ID" value="NMP24673.1"/>
    <property type="molecule type" value="Genomic_DNA"/>
</dbReference>
<dbReference type="Proteomes" id="UP000533476">
    <property type="component" value="Unassembled WGS sequence"/>
</dbReference>
<dbReference type="AlphaFoldDB" id="A0A7Y0L7Y9"/>
<proteinExistence type="predicted"/>
<keyword evidence="2" id="KW-1185">Reference proteome</keyword>
<evidence type="ECO:0000313" key="1">
    <source>
        <dbReference type="EMBL" id="NMP24673.1"/>
    </source>
</evidence>
<name>A0A7Y0L7Y9_9FIRM</name>
<dbReference type="RefSeq" id="WP_169102880.1">
    <property type="nucleotide sequence ID" value="NZ_JABBVZ010000134.1"/>
</dbReference>
<gene>
    <name evidence="1" type="ORF">HIJ39_20395</name>
</gene>
<organism evidence="1 2">
    <name type="scientific">Sulfobacillus harzensis</name>
    <dbReference type="NCBI Taxonomy" id="2729629"/>
    <lineage>
        <taxon>Bacteria</taxon>
        <taxon>Bacillati</taxon>
        <taxon>Bacillota</taxon>
        <taxon>Clostridia</taxon>
        <taxon>Eubacteriales</taxon>
        <taxon>Clostridiales Family XVII. Incertae Sedis</taxon>
        <taxon>Sulfobacillus</taxon>
    </lineage>
</organism>